<evidence type="ECO:0000313" key="1">
    <source>
        <dbReference type="Proteomes" id="UP000025227"/>
    </source>
</evidence>
<evidence type="ECO:0000313" key="2">
    <source>
        <dbReference type="WBParaSite" id="HCON_00017610-00001"/>
    </source>
</evidence>
<name>A0A7I4XVI3_HAECO</name>
<dbReference type="WBParaSite" id="HCON_00017610-00001">
    <property type="protein sequence ID" value="HCON_00017610-00001"/>
    <property type="gene ID" value="HCON_00017610"/>
</dbReference>
<sequence>MSRELTPPRSWALVKYVDLRHKPVRTIIDSDLSVYLYREQRLLTIMHRAQLVEKIYLYGNQLTVLYRKAAVVFSMNITPSQVAKFRIRLAEVADRITFCLAISEFIEVRESPAMFSRSSQGYSVDAYPHDHRLILMHSVRSRQ</sequence>
<accession>A0A7I4XVI3</accession>
<dbReference type="OrthoDB" id="5882746at2759"/>
<reference evidence="2" key="1">
    <citation type="submission" date="2020-12" db="UniProtKB">
        <authorList>
            <consortium name="WormBaseParasite"/>
        </authorList>
    </citation>
    <scope>IDENTIFICATION</scope>
    <source>
        <strain evidence="2">MHco3</strain>
    </source>
</reference>
<dbReference type="AlphaFoldDB" id="A0A7I4XVI3"/>
<keyword evidence="1" id="KW-1185">Reference proteome</keyword>
<proteinExistence type="predicted"/>
<organism evidence="1 2">
    <name type="scientific">Haemonchus contortus</name>
    <name type="common">Barber pole worm</name>
    <dbReference type="NCBI Taxonomy" id="6289"/>
    <lineage>
        <taxon>Eukaryota</taxon>
        <taxon>Metazoa</taxon>
        <taxon>Ecdysozoa</taxon>
        <taxon>Nematoda</taxon>
        <taxon>Chromadorea</taxon>
        <taxon>Rhabditida</taxon>
        <taxon>Rhabditina</taxon>
        <taxon>Rhabditomorpha</taxon>
        <taxon>Strongyloidea</taxon>
        <taxon>Trichostrongylidae</taxon>
        <taxon>Haemonchus</taxon>
    </lineage>
</organism>
<dbReference type="Proteomes" id="UP000025227">
    <property type="component" value="Unplaced"/>
</dbReference>
<protein>
    <submittedName>
        <fullName evidence="2">LytTR family transcriptional regulator</fullName>
    </submittedName>
</protein>